<comment type="caution">
    <text evidence="9">The sequence shown here is derived from an EMBL/GenBank/DDBJ whole genome shotgun (WGS) entry which is preliminary data.</text>
</comment>
<feature type="transmembrane region" description="Helical" evidence="8">
    <location>
        <begin position="223"/>
        <end position="240"/>
    </location>
</feature>
<dbReference type="Gene3D" id="1.10.4160.10">
    <property type="entry name" value="Hydantoin permease"/>
    <property type="match status" value="1"/>
</dbReference>
<sequence length="521" mass="56899">MGNDKNMEKYPSVAQDTDIENGIVTASDTLSEKQHHVNQYANDLSDVQASQGWFGSLVRYTRYLRIEERGIERVREEDRYNQSVLTGFTMWASANFTPSTFATGLLGPVFGLGFWDSFAIIVIINFTFSWIISWFGLLGPQTGLRAMSISRFSFGIWGLRVLVILNLCGAIGWSSVNAIAGAQVLNELSDGNCPLWAGNLIIGVCTGVICFFGYYVVHTFEKYCWIAQLFSFIFVAGYGAKHFDASALPMGSGGKEASGAMSFIASIYGFVIGWASAAPDYNVRMPVNTNRTKLVLATWAGNFFGTTIPEVLGAAFMTAVAKDQAFADAYDNRGVGGLMGQALKPLGGFGKFLLVLLTLSIVGCNLISNYSLAFMCQNFHPALIKVPRFVWTILGTAAVIAISIAAANTFIDVMESFLSVIGYYGTPFVVVLVCEHYIFRGGQYPLDDWNNMDVMPYGIAGVFAIGMGFVGAVLSMNQTWYVGVVSRAIHPPAELGWIFSGAFSGIGFVPVRWLERRFTGR</sequence>
<evidence type="ECO:0000256" key="6">
    <source>
        <dbReference type="ARBA" id="ARBA00023136"/>
    </source>
</evidence>
<dbReference type="GO" id="GO:0005886">
    <property type="term" value="C:plasma membrane"/>
    <property type="evidence" value="ECO:0007669"/>
    <property type="project" value="TreeGrafter"/>
</dbReference>
<keyword evidence="3 7" id="KW-0813">Transport</keyword>
<evidence type="ECO:0000256" key="7">
    <source>
        <dbReference type="PIRNR" id="PIRNR002744"/>
    </source>
</evidence>
<keyword evidence="6 7" id="KW-0472">Membrane</keyword>
<comment type="similarity">
    <text evidence="2 7">Belongs to the purine-cytosine permease (2.A.39) family.</text>
</comment>
<protein>
    <recommendedName>
        <fullName evidence="11">Purine-cytosine permease</fullName>
    </recommendedName>
</protein>
<dbReference type="PANTHER" id="PTHR31806:SF1">
    <property type="entry name" value="PURINE-CYTOSINE PERMEASE FCY2-RELATED"/>
    <property type="match status" value="1"/>
</dbReference>
<evidence type="ECO:0000256" key="8">
    <source>
        <dbReference type="SAM" id="Phobius"/>
    </source>
</evidence>
<dbReference type="EMBL" id="VIFY01000002">
    <property type="protein sequence ID" value="TQB77338.1"/>
    <property type="molecule type" value="Genomic_DNA"/>
</dbReference>
<evidence type="ECO:0000256" key="2">
    <source>
        <dbReference type="ARBA" id="ARBA00008974"/>
    </source>
</evidence>
<feature type="transmembrane region" description="Helical" evidence="8">
    <location>
        <begin position="417"/>
        <end position="434"/>
    </location>
</feature>
<keyword evidence="4 8" id="KW-0812">Transmembrane</keyword>
<accession>A0A507R6L6</accession>
<evidence type="ECO:0000256" key="4">
    <source>
        <dbReference type="ARBA" id="ARBA00022692"/>
    </source>
</evidence>
<keyword evidence="10" id="KW-1185">Reference proteome</keyword>
<feature type="transmembrane region" description="Helical" evidence="8">
    <location>
        <begin position="157"/>
        <end position="176"/>
    </location>
</feature>
<dbReference type="PANTHER" id="PTHR31806">
    <property type="entry name" value="PURINE-CYTOSINE PERMEASE FCY2-RELATED"/>
    <property type="match status" value="1"/>
</dbReference>
<evidence type="ECO:0000256" key="3">
    <source>
        <dbReference type="ARBA" id="ARBA00022448"/>
    </source>
</evidence>
<feature type="transmembrane region" description="Helical" evidence="8">
    <location>
        <begin position="389"/>
        <end position="411"/>
    </location>
</feature>
<evidence type="ECO:0000256" key="5">
    <source>
        <dbReference type="ARBA" id="ARBA00022989"/>
    </source>
</evidence>
<feature type="transmembrane region" description="Helical" evidence="8">
    <location>
        <begin position="83"/>
        <end position="106"/>
    </location>
</feature>
<feature type="transmembrane region" description="Helical" evidence="8">
    <location>
        <begin position="118"/>
        <end position="137"/>
    </location>
</feature>
<name>A0A507R6L6_MONPU</name>
<dbReference type="OrthoDB" id="5428495at2759"/>
<keyword evidence="5 8" id="KW-1133">Transmembrane helix</keyword>
<dbReference type="Proteomes" id="UP000319663">
    <property type="component" value="Unassembled WGS sequence"/>
</dbReference>
<feature type="transmembrane region" description="Helical" evidence="8">
    <location>
        <begin position="454"/>
        <end position="475"/>
    </location>
</feature>
<feature type="transmembrane region" description="Helical" evidence="8">
    <location>
        <begin position="299"/>
        <end position="321"/>
    </location>
</feature>
<evidence type="ECO:0008006" key="11">
    <source>
        <dbReference type="Google" id="ProtNLM"/>
    </source>
</evidence>
<gene>
    <name evidence="9" type="ORF">MPDQ_002975</name>
</gene>
<dbReference type="InterPro" id="IPR026030">
    <property type="entry name" value="Pur-cyt_permease_Fcy2/21/22"/>
</dbReference>
<dbReference type="STRING" id="5098.A0A507R6L6"/>
<reference evidence="9 10" key="1">
    <citation type="submission" date="2019-06" db="EMBL/GenBank/DDBJ databases">
        <title>Wine fermentation using esterase from Monascus purpureus.</title>
        <authorList>
            <person name="Geng C."/>
            <person name="Zhang Y."/>
        </authorList>
    </citation>
    <scope>NUCLEOTIDE SEQUENCE [LARGE SCALE GENOMIC DNA]</scope>
    <source>
        <strain evidence="9">HQ1</strain>
    </source>
</reference>
<feature type="transmembrane region" description="Helical" evidence="8">
    <location>
        <begin position="348"/>
        <end position="368"/>
    </location>
</feature>
<evidence type="ECO:0000256" key="1">
    <source>
        <dbReference type="ARBA" id="ARBA00004141"/>
    </source>
</evidence>
<dbReference type="PIRSF" id="PIRSF002744">
    <property type="entry name" value="Pur-cyt_permease"/>
    <property type="match status" value="1"/>
</dbReference>
<evidence type="ECO:0000313" key="9">
    <source>
        <dbReference type="EMBL" id="TQB77338.1"/>
    </source>
</evidence>
<dbReference type="AlphaFoldDB" id="A0A507R6L6"/>
<dbReference type="InterPro" id="IPR001248">
    <property type="entry name" value="Pur-cyt_permease"/>
</dbReference>
<comment type="subcellular location">
    <subcellularLocation>
        <location evidence="1">Membrane</location>
        <topology evidence="1">Multi-pass membrane protein</topology>
    </subcellularLocation>
</comment>
<dbReference type="GO" id="GO:0022857">
    <property type="term" value="F:transmembrane transporter activity"/>
    <property type="evidence" value="ECO:0007669"/>
    <property type="project" value="InterPro"/>
</dbReference>
<feature type="transmembrane region" description="Helical" evidence="8">
    <location>
        <begin position="260"/>
        <end position="278"/>
    </location>
</feature>
<proteinExistence type="inferred from homology"/>
<feature type="transmembrane region" description="Helical" evidence="8">
    <location>
        <begin position="196"/>
        <end position="216"/>
    </location>
</feature>
<dbReference type="Pfam" id="PF02133">
    <property type="entry name" value="Transp_cyt_pur"/>
    <property type="match status" value="1"/>
</dbReference>
<feature type="transmembrane region" description="Helical" evidence="8">
    <location>
        <begin position="495"/>
        <end position="514"/>
    </location>
</feature>
<evidence type="ECO:0000313" key="10">
    <source>
        <dbReference type="Proteomes" id="UP000319663"/>
    </source>
</evidence>
<organism evidence="9 10">
    <name type="scientific">Monascus purpureus</name>
    <name type="common">Red mold</name>
    <name type="synonym">Monascus anka</name>
    <dbReference type="NCBI Taxonomy" id="5098"/>
    <lineage>
        <taxon>Eukaryota</taxon>
        <taxon>Fungi</taxon>
        <taxon>Dikarya</taxon>
        <taxon>Ascomycota</taxon>
        <taxon>Pezizomycotina</taxon>
        <taxon>Eurotiomycetes</taxon>
        <taxon>Eurotiomycetidae</taxon>
        <taxon>Eurotiales</taxon>
        <taxon>Aspergillaceae</taxon>
        <taxon>Monascus</taxon>
    </lineage>
</organism>